<dbReference type="SUPFAM" id="SSF64288">
    <property type="entry name" value="Chorismate lyase-like"/>
    <property type="match status" value="1"/>
</dbReference>
<dbReference type="InterPro" id="IPR000524">
    <property type="entry name" value="Tscrpt_reg_HTH_GntR"/>
</dbReference>
<dbReference type="SMART" id="SM00866">
    <property type="entry name" value="UTRA"/>
    <property type="match status" value="1"/>
</dbReference>
<dbReference type="InterPro" id="IPR050679">
    <property type="entry name" value="Bact_HTH_transcr_reg"/>
</dbReference>
<evidence type="ECO:0000313" key="6">
    <source>
        <dbReference type="Proteomes" id="UP000092661"/>
    </source>
</evidence>
<dbReference type="SUPFAM" id="SSF46785">
    <property type="entry name" value="Winged helix' DNA-binding domain"/>
    <property type="match status" value="1"/>
</dbReference>
<evidence type="ECO:0000256" key="1">
    <source>
        <dbReference type="ARBA" id="ARBA00023015"/>
    </source>
</evidence>
<dbReference type="InterPro" id="IPR036390">
    <property type="entry name" value="WH_DNA-bd_sf"/>
</dbReference>
<dbReference type="InterPro" id="IPR036388">
    <property type="entry name" value="WH-like_DNA-bd_sf"/>
</dbReference>
<name>A0ABN4RCV8_9BACL</name>
<keyword evidence="2" id="KW-0238">DNA-binding</keyword>
<evidence type="ECO:0000256" key="2">
    <source>
        <dbReference type="ARBA" id="ARBA00023125"/>
    </source>
</evidence>
<keyword evidence="6" id="KW-1185">Reference proteome</keyword>
<dbReference type="EMBL" id="CP016534">
    <property type="protein sequence ID" value="ANU09562.1"/>
    <property type="molecule type" value="Genomic_DNA"/>
</dbReference>
<reference evidence="5" key="1">
    <citation type="submission" date="2016-10" db="EMBL/GenBank/DDBJ databases">
        <authorList>
            <person name="See-Too W.S."/>
        </authorList>
    </citation>
    <scope>NUCLEOTIDE SEQUENCE</scope>
    <source>
        <strain evidence="5">DSM 14505</strain>
    </source>
</reference>
<dbReference type="Gene3D" id="3.40.1410.10">
    <property type="entry name" value="Chorismate lyase-like"/>
    <property type="match status" value="1"/>
</dbReference>
<keyword evidence="1" id="KW-0805">Transcription regulation</keyword>
<evidence type="ECO:0000313" key="5">
    <source>
        <dbReference type="EMBL" id="ANU09562.1"/>
    </source>
</evidence>
<dbReference type="PROSITE" id="PS50949">
    <property type="entry name" value="HTH_GNTR"/>
    <property type="match status" value="1"/>
</dbReference>
<evidence type="ECO:0000259" key="4">
    <source>
        <dbReference type="PROSITE" id="PS50949"/>
    </source>
</evidence>
<dbReference type="PANTHER" id="PTHR44846">
    <property type="entry name" value="MANNOSYL-D-GLYCERATE TRANSPORT/METABOLISM SYSTEM REPRESSOR MNGR-RELATED"/>
    <property type="match status" value="1"/>
</dbReference>
<dbReference type="Proteomes" id="UP000092661">
    <property type="component" value="Chromosome"/>
</dbReference>
<dbReference type="Pfam" id="PF00392">
    <property type="entry name" value="GntR"/>
    <property type="match status" value="1"/>
</dbReference>
<keyword evidence="3" id="KW-0804">Transcription</keyword>
<sequence>MRILDELMEKIESKQFSAGEKLPSENELADCYRVPRMTVRAALTKLEERGYIYSKQGKGRFLKEESIPIQLHLTGKVSFTEKMEQAGYDLETRLISCEKISYEEKIYKLLECEREDKVYKVSRIRIIDGQTMAIHNSFVSEKMFPEIEKEGVCISSMFAYYRKHGHTEFASSKTMLGISFPTSTEQQLLHCQSMVPLIMVESDCVDAATGDVLEHTRILYRSDKFKYDITMD</sequence>
<gene>
    <name evidence="5" type="ORF">BBH88_04210</name>
</gene>
<dbReference type="Gene3D" id="1.10.10.10">
    <property type="entry name" value="Winged helix-like DNA-binding domain superfamily/Winged helix DNA-binding domain"/>
    <property type="match status" value="1"/>
</dbReference>
<dbReference type="InterPro" id="IPR028978">
    <property type="entry name" value="Chorismate_lyase_/UTRA_dom_sf"/>
</dbReference>
<accession>A0ABN4RCV8</accession>
<dbReference type="SMART" id="SM00345">
    <property type="entry name" value="HTH_GNTR"/>
    <property type="match status" value="1"/>
</dbReference>
<evidence type="ECO:0000256" key="3">
    <source>
        <dbReference type="ARBA" id="ARBA00023163"/>
    </source>
</evidence>
<proteinExistence type="predicted"/>
<dbReference type="InterPro" id="IPR011663">
    <property type="entry name" value="UTRA"/>
</dbReference>
<dbReference type="PRINTS" id="PR00035">
    <property type="entry name" value="HTHGNTR"/>
</dbReference>
<dbReference type="PANTHER" id="PTHR44846:SF17">
    <property type="entry name" value="GNTR-FAMILY TRANSCRIPTIONAL REGULATOR"/>
    <property type="match status" value="1"/>
</dbReference>
<dbReference type="Pfam" id="PF07702">
    <property type="entry name" value="UTRA"/>
    <property type="match status" value="1"/>
</dbReference>
<feature type="domain" description="HTH gntR-type" evidence="4">
    <location>
        <begin position="1"/>
        <end position="65"/>
    </location>
</feature>
<organism evidence="5 6">
    <name type="scientific">Planococcus antarcticus DSM 14505</name>
    <dbReference type="NCBI Taxonomy" id="1185653"/>
    <lineage>
        <taxon>Bacteria</taxon>
        <taxon>Bacillati</taxon>
        <taxon>Bacillota</taxon>
        <taxon>Bacilli</taxon>
        <taxon>Bacillales</taxon>
        <taxon>Caryophanaceae</taxon>
        <taxon>Planococcus</taxon>
    </lineage>
</organism>
<dbReference type="CDD" id="cd07377">
    <property type="entry name" value="WHTH_GntR"/>
    <property type="match status" value="1"/>
</dbReference>
<protein>
    <submittedName>
        <fullName evidence="5">Transcriptional regulator</fullName>
    </submittedName>
</protein>